<reference evidence="4 5" key="1">
    <citation type="submission" date="2018-10" db="EMBL/GenBank/DDBJ databases">
        <title>Genomic Encyclopedia of Type Strains, Phase IV (KMG-IV): sequencing the most valuable type-strain genomes for metagenomic binning, comparative biology and taxonomic classification.</title>
        <authorList>
            <person name="Goeker M."/>
        </authorList>
    </citation>
    <scope>NUCLEOTIDE SEQUENCE [LARGE SCALE GENOMIC DNA]</scope>
    <source>
        <strain evidence="4 5">DSM 23841</strain>
    </source>
</reference>
<dbReference type="PANTHER" id="PTHR45138:SF9">
    <property type="entry name" value="DIGUANYLATE CYCLASE DGCM-RELATED"/>
    <property type="match status" value="1"/>
</dbReference>
<feature type="domain" description="GGDEF" evidence="3">
    <location>
        <begin position="296"/>
        <end position="430"/>
    </location>
</feature>
<evidence type="ECO:0000313" key="5">
    <source>
        <dbReference type="Proteomes" id="UP000270626"/>
    </source>
</evidence>
<sequence>MGQINEAGWRTTHNRQLLERLLHDLDARLRDDPPDEVLAIESTSVAWPRIKDCLLETLVSGDETRCQAMLRQLAGSDTPFMLFAHQFGTLRNLVLKQTLAAGAIDDAQRVMALFEEMEEGFAAIYLEVFLNRLGTRNHLRLSHIRVLSDKNLLSYFESHLEWMAALIDATRARLPAQMPELDPTRCQFGQWLHAEGLRLIRDRSHIEQIHQLHEAMHHVVAEVGELLPHRRASGPLYALLKKAETFSLELGNEISLLNSIVIMSVYSKDTLTGFLSRRFLDRVLANQMEIAKATESPFSVIMFDLDHFKEINDRWGHPTGDRALEHVAGIVRDTLRQSDLIFRYGGEEFLLVCPSTPQAQARLLADKLRQRIAASPLPNTPPIPLAASFGVVEVAPASYEVVDTRLVHEVVAACDGKLYAAKRSGRNCVV</sequence>
<evidence type="ECO:0000313" key="4">
    <source>
        <dbReference type="EMBL" id="RKT50028.1"/>
    </source>
</evidence>
<organism evidence="4 5">
    <name type="scientific">Azonexus fungiphilus</name>
    <dbReference type="NCBI Taxonomy" id="146940"/>
    <lineage>
        <taxon>Bacteria</taxon>
        <taxon>Pseudomonadati</taxon>
        <taxon>Pseudomonadota</taxon>
        <taxon>Betaproteobacteria</taxon>
        <taxon>Rhodocyclales</taxon>
        <taxon>Azonexaceae</taxon>
        <taxon>Azonexus</taxon>
    </lineage>
</organism>
<accession>A0A495VQR7</accession>
<keyword evidence="5" id="KW-1185">Reference proteome</keyword>
<dbReference type="FunFam" id="3.30.70.270:FF:000001">
    <property type="entry name" value="Diguanylate cyclase domain protein"/>
    <property type="match status" value="1"/>
</dbReference>
<dbReference type="RefSeq" id="WP_121459438.1">
    <property type="nucleotide sequence ID" value="NZ_RBXP01000019.1"/>
</dbReference>
<dbReference type="Gene3D" id="3.30.70.270">
    <property type="match status" value="1"/>
</dbReference>
<dbReference type="InterPro" id="IPR025991">
    <property type="entry name" value="Chemoreceptor_zinc-bind_dom"/>
</dbReference>
<evidence type="ECO:0000256" key="2">
    <source>
        <dbReference type="ARBA" id="ARBA00034247"/>
    </source>
</evidence>
<dbReference type="InterPro" id="IPR050469">
    <property type="entry name" value="Diguanylate_Cyclase"/>
</dbReference>
<dbReference type="EMBL" id="RBXP01000019">
    <property type="protein sequence ID" value="RKT50028.1"/>
    <property type="molecule type" value="Genomic_DNA"/>
</dbReference>
<dbReference type="InterPro" id="IPR029787">
    <property type="entry name" value="Nucleotide_cyclase"/>
</dbReference>
<dbReference type="Proteomes" id="UP000270626">
    <property type="component" value="Unassembled WGS sequence"/>
</dbReference>
<dbReference type="SUPFAM" id="SSF55073">
    <property type="entry name" value="Nucleotide cyclase"/>
    <property type="match status" value="1"/>
</dbReference>
<comment type="caution">
    <text evidence="4">The sequence shown here is derived from an EMBL/GenBank/DDBJ whole genome shotgun (WGS) entry which is preliminary data.</text>
</comment>
<proteinExistence type="predicted"/>
<gene>
    <name evidence="4" type="ORF">DFR40_3171</name>
</gene>
<dbReference type="EC" id="2.7.7.65" evidence="1"/>
<name>A0A495VQR7_9RHOO</name>
<dbReference type="PROSITE" id="PS50887">
    <property type="entry name" value="GGDEF"/>
    <property type="match status" value="1"/>
</dbReference>
<comment type="catalytic activity">
    <reaction evidence="2">
        <text>2 GTP = 3',3'-c-di-GMP + 2 diphosphate</text>
        <dbReference type="Rhea" id="RHEA:24898"/>
        <dbReference type="ChEBI" id="CHEBI:33019"/>
        <dbReference type="ChEBI" id="CHEBI:37565"/>
        <dbReference type="ChEBI" id="CHEBI:58805"/>
        <dbReference type="EC" id="2.7.7.65"/>
    </reaction>
</comment>
<dbReference type="Pfam" id="PF00990">
    <property type="entry name" value="GGDEF"/>
    <property type="match status" value="1"/>
</dbReference>
<protein>
    <recommendedName>
        <fullName evidence="1">diguanylate cyclase</fullName>
        <ecNumber evidence="1">2.7.7.65</ecNumber>
    </recommendedName>
</protein>
<dbReference type="Gene3D" id="1.20.120.30">
    <property type="entry name" value="Aspartate receptor, ligand-binding domain"/>
    <property type="match status" value="1"/>
</dbReference>
<dbReference type="CDD" id="cd01949">
    <property type="entry name" value="GGDEF"/>
    <property type="match status" value="1"/>
</dbReference>
<dbReference type="SMART" id="SM00267">
    <property type="entry name" value="GGDEF"/>
    <property type="match status" value="1"/>
</dbReference>
<dbReference type="InterPro" id="IPR043128">
    <property type="entry name" value="Rev_trsase/Diguanyl_cyclase"/>
</dbReference>
<dbReference type="InterPro" id="IPR000160">
    <property type="entry name" value="GGDEF_dom"/>
</dbReference>
<dbReference type="Pfam" id="PF13682">
    <property type="entry name" value="CZB"/>
    <property type="match status" value="1"/>
</dbReference>
<dbReference type="OrthoDB" id="9813903at2"/>
<dbReference type="PANTHER" id="PTHR45138">
    <property type="entry name" value="REGULATORY COMPONENTS OF SENSORY TRANSDUCTION SYSTEM"/>
    <property type="match status" value="1"/>
</dbReference>
<evidence type="ECO:0000256" key="1">
    <source>
        <dbReference type="ARBA" id="ARBA00012528"/>
    </source>
</evidence>
<evidence type="ECO:0000259" key="3">
    <source>
        <dbReference type="PROSITE" id="PS50887"/>
    </source>
</evidence>
<dbReference type="NCBIfam" id="TIGR00254">
    <property type="entry name" value="GGDEF"/>
    <property type="match status" value="1"/>
</dbReference>
<dbReference type="AlphaFoldDB" id="A0A495VQR7"/>
<dbReference type="GO" id="GO:0052621">
    <property type="term" value="F:diguanylate cyclase activity"/>
    <property type="evidence" value="ECO:0007669"/>
    <property type="project" value="UniProtKB-EC"/>
</dbReference>